<organism evidence="1 2">
    <name type="scientific">Kosakonia calanthes</name>
    <dbReference type="NCBI Taxonomy" id="3139408"/>
    <lineage>
        <taxon>Bacteria</taxon>
        <taxon>Pseudomonadati</taxon>
        <taxon>Pseudomonadota</taxon>
        <taxon>Gammaproteobacteria</taxon>
        <taxon>Enterobacterales</taxon>
        <taxon>Enterobacteriaceae</taxon>
        <taxon>Kosakonia</taxon>
    </lineage>
</organism>
<evidence type="ECO:0000313" key="1">
    <source>
        <dbReference type="EMBL" id="WZV98951.1"/>
    </source>
</evidence>
<gene>
    <name evidence="1" type="ORF">AAEY27_03360</name>
</gene>
<keyword evidence="2" id="KW-1185">Reference proteome</keyword>
<accession>A0ABZ3B6J3</accession>
<protein>
    <submittedName>
        <fullName evidence="1">Tail fiber assembly protein</fullName>
    </submittedName>
</protein>
<sequence length="169" mass="19627">MELVKLKQYMPEQMIYGDDVQYFIDENGNDWYASLSKFKKPYTIAYDSETDIIHSYSADASAIYPAGLNVVDIDLIPDGFDIADSWFYKDGVILKDYASQAINDRIRLLETANTITNDWRIELQLGIISDEDKEVLTNWMVYIKSLKSLDLTEIKNRETYQSIKWPTQP</sequence>
<evidence type="ECO:0000313" key="2">
    <source>
        <dbReference type="Proteomes" id="UP001466893"/>
    </source>
</evidence>
<dbReference type="InterPro" id="IPR003458">
    <property type="entry name" value="Phage_T4_Gp38_tail_assem"/>
</dbReference>
<dbReference type="Proteomes" id="UP001466893">
    <property type="component" value="Chromosome"/>
</dbReference>
<proteinExistence type="predicted"/>
<name>A0ABZ3B6J3_9ENTR</name>
<dbReference type="Pfam" id="PF02413">
    <property type="entry name" value="Caudo_TAP"/>
    <property type="match status" value="1"/>
</dbReference>
<dbReference type="RefSeq" id="WP_342323511.1">
    <property type="nucleotide sequence ID" value="NZ_CP151800.1"/>
</dbReference>
<reference evidence="1 2" key="1">
    <citation type="submission" date="2024-04" db="EMBL/GenBank/DDBJ databases">
        <title>Kosakonia calanthae sp. nov., a halophilic bacterium isolated from leaves of Calanthe tiplacata.</title>
        <authorList>
            <person name="Wu P."/>
        </authorList>
    </citation>
    <scope>NUCLEOTIDE SEQUENCE [LARGE SCALE GENOMIC DNA]</scope>
    <source>
        <strain evidence="1 2">BYX6</strain>
    </source>
</reference>
<dbReference type="EMBL" id="CP151800">
    <property type="protein sequence ID" value="WZV98951.1"/>
    <property type="molecule type" value="Genomic_DNA"/>
</dbReference>